<accession>A0ABR6N676</accession>
<dbReference type="GO" id="GO:0008816">
    <property type="term" value="F:citryl-CoA lyase activity"/>
    <property type="evidence" value="ECO:0007669"/>
    <property type="project" value="UniProtKB-EC"/>
</dbReference>
<name>A0ABR6N676_9SPHN</name>
<dbReference type="RefSeq" id="WP_184037217.1">
    <property type="nucleotide sequence ID" value="NZ_BAABAR010000020.1"/>
</dbReference>
<comment type="caution">
    <text evidence="6">The sequence shown here is derived from an EMBL/GenBank/DDBJ whole genome shotgun (WGS) entry which is preliminary data.</text>
</comment>
<evidence type="ECO:0000256" key="3">
    <source>
        <dbReference type="ARBA" id="ARBA00022723"/>
    </source>
</evidence>
<dbReference type="InterPro" id="IPR011206">
    <property type="entry name" value="Citrate_lyase_beta/mcl1/mcl2"/>
</dbReference>
<dbReference type="PANTHER" id="PTHR32308:SF10">
    <property type="entry name" value="CITRATE LYASE SUBUNIT BETA"/>
    <property type="match status" value="1"/>
</dbReference>
<gene>
    <name evidence="6" type="ORF">FHS97_002241</name>
</gene>
<dbReference type="EMBL" id="JACIJN010000006">
    <property type="protein sequence ID" value="MBB5726305.1"/>
    <property type="molecule type" value="Genomic_DNA"/>
</dbReference>
<proteinExistence type="inferred from homology"/>
<dbReference type="InterPro" id="IPR005000">
    <property type="entry name" value="Aldolase/citrate-lyase_domain"/>
</dbReference>
<keyword evidence="4" id="KW-0460">Magnesium</keyword>
<reference evidence="6 7" key="1">
    <citation type="submission" date="2020-08" db="EMBL/GenBank/DDBJ databases">
        <title>Genomic Encyclopedia of Type Strains, Phase IV (KMG-IV): sequencing the most valuable type-strain genomes for metagenomic binning, comparative biology and taxonomic classification.</title>
        <authorList>
            <person name="Goeker M."/>
        </authorList>
    </citation>
    <scope>NUCLEOTIDE SEQUENCE [LARGE SCALE GENOMIC DNA]</scope>
    <source>
        <strain evidence="6 7">DSM 101535</strain>
    </source>
</reference>
<evidence type="ECO:0000256" key="4">
    <source>
        <dbReference type="ARBA" id="ARBA00022842"/>
    </source>
</evidence>
<sequence length="302" mass="31516">MTNAVRPRRSALFLPASNARAIEKARTLPCDVVILDLEDAVAPAQKEAARAAAVAAIRDGGFGARELAVRANALDTPWGADDLMALGEAAPDAVVLPKLEDAATLSRARAALGDRPALWAMIETCAGVLALPAIVAAAADHGLTALVAGTNDLARELRCRAGPDRMPLLPALGQIVLAARAAGLVALDGVINTLDDQAAIAAECAQARAYGFDGKTLIHPAQIAAANDAFGPADAEVAAARTLTAAFDGREDEGAIRVDGRMVERLHLEEARRVLALAEAIAARDRPPLSHPNERDDTYFRQ</sequence>
<keyword evidence="7" id="KW-1185">Reference proteome</keyword>
<dbReference type="InterPro" id="IPR040442">
    <property type="entry name" value="Pyrv_kinase-like_dom_sf"/>
</dbReference>
<dbReference type="Pfam" id="PF03328">
    <property type="entry name" value="HpcH_HpaI"/>
    <property type="match status" value="1"/>
</dbReference>
<dbReference type="InterPro" id="IPR015813">
    <property type="entry name" value="Pyrv/PenolPyrv_kinase-like_dom"/>
</dbReference>
<organism evidence="6 7">
    <name type="scientific">Sphingomonas endophytica</name>
    <dbReference type="NCBI Taxonomy" id="869719"/>
    <lineage>
        <taxon>Bacteria</taxon>
        <taxon>Pseudomonadati</taxon>
        <taxon>Pseudomonadota</taxon>
        <taxon>Alphaproteobacteria</taxon>
        <taxon>Sphingomonadales</taxon>
        <taxon>Sphingomonadaceae</taxon>
        <taxon>Sphingomonas</taxon>
    </lineage>
</organism>
<evidence type="ECO:0000256" key="1">
    <source>
        <dbReference type="ARBA" id="ARBA00001946"/>
    </source>
</evidence>
<evidence type="ECO:0000259" key="5">
    <source>
        <dbReference type="Pfam" id="PF03328"/>
    </source>
</evidence>
<feature type="domain" description="HpcH/HpaI aldolase/citrate lyase" evidence="5">
    <location>
        <begin position="9"/>
        <end position="220"/>
    </location>
</feature>
<keyword evidence="3" id="KW-0479">Metal-binding</keyword>
<keyword evidence="6" id="KW-0456">Lyase</keyword>
<comment type="cofactor">
    <cofactor evidence="1">
        <name>Mg(2+)</name>
        <dbReference type="ChEBI" id="CHEBI:18420"/>
    </cofactor>
</comment>
<dbReference type="Gene3D" id="3.20.20.60">
    <property type="entry name" value="Phosphoenolpyruvate-binding domains"/>
    <property type="match status" value="1"/>
</dbReference>
<dbReference type="SUPFAM" id="SSF51621">
    <property type="entry name" value="Phosphoenolpyruvate/pyruvate domain"/>
    <property type="match status" value="1"/>
</dbReference>
<dbReference type="PIRSF" id="PIRSF015582">
    <property type="entry name" value="Cit_lyase_B"/>
    <property type="match status" value="1"/>
</dbReference>
<evidence type="ECO:0000256" key="2">
    <source>
        <dbReference type="ARBA" id="ARBA00005568"/>
    </source>
</evidence>
<dbReference type="EC" id="4.1.3.34" evidence="6"/>
<evidence type="ECO:0000313" key="6">
    <source>
        <dbReference type="EMBL" id="MBB5726305.1"/>
    </source>
</evidence>
<comment type="similarity">
    <text evidence="2">Belongs to the HpcH/HpaI aldolase family.</text>
</comment>
<dbReference type="Proteomes" id="UP000560131">
    <property type="component" value="Unassembled WGS sequence"/>
</dbReference>
<evidence type="ECO:0000313" key="7">
    <source>
        <dbReference type="Proteomes" id="UP000560131"/>
    </source>
</evidence>
<dbReference type="PANTHER" id="PTHR32308">
    <property type="entry name" value="LYASE BETA SUBUNIT, PUTATIVE (AFU_ORTHOLOGUE AFUA_4G13030)-RELATED"/>
    <property type="match status" value="1"/>
</dbReference>
<protein>
    <submittedName>
        <fullName evidence="6">Citrate lyase subunit beta/citryl-CoA lyase</fullName>
        <ecNumber evidence="6">4.1.3.34</ecNumber>
    </submittedName>
</protein>